<dbReference type="AlphaFoldDB" id="A0A6L5XH50"/>
<dbReference type="EMBL" id="VUMH01000001">
    <property type="protein sequence ID" value="MSS26520.1"/>
    <property type="molecule type" value="Genomic_DNA"/>
</dbReference>
<dbReference type="InterPro" id="IPR019410">
    <property type="entry name" value="Methyltransf_16"/>
</dbReference>
<reference evidence="1 2" key="1">
    <citation type="submission" date="2019-09" db="EMBL/GenBank/DDBJ databases">
        <title>In-depth cultivation of the pig gut microbiome towards novel bacterial diversity and tailored functional studies.</title>
        <authorList>
            <person name="Wylensek D."/>
            <person name="Hitch T.C.A."/>
            <person name="Clavel T."/>
        </authorList>
    </citation>
    <scope>NUCLEOTIDE SEQUENCE [LARGE SCALE GENOMIC DNA]</scope>
    <source>
        <strain evidence="1 2">PG-178-WT-4</strain>
    </source>
</reference>
<dbReference type="RefSeq" id="WP_154508185.1">
    <property type="nucleotide sequence ID" value="NZ_VUMH01000001.1"/>
</dbReference>
<keyword evidence="2" id="KW-1185">Reference proteome</keyword>
<name>A0A6L5XH50_9BACT</name>
<dbReference type="InterPro" id="IPR029063">
    <property type="entry name" value="SAM-dependent_MTases_sf"/>
</dbReference>
<dbReference type="GO" id="GO:0008168">
    <property type="term" value="F:methyltransferase activity"/>
    <property type="evidence" value="ECO:0007669"/>
    <property type="project" value="UniProtKB-KW"/>
</dbReference>
<gene>
    <name evidence="1" type="ORF">FYJ44_00330</name>
</gene>
<sequence>MPQTEDLDSLLAGIRATFDVEFELLQVDDSALEVLTIRNMQAHLDGLLQRKAIRDPLKDLPLWAKIWPGSFVLGRLLRKYEPEGKSLLELGAGCGILSMVAARYGFARIVLSDIVEDALRFAKANVLRNNLQDRVEVRRVDVTTPGRDPRFSEGFDLMAASEILYLDDLHRPLLKFVDRHLAPGGKALFCTDLARAKPHFAKLAAKSFKLTEGRIGVKSRDEDGEEQRRIYSILILERA</sequence>
<keyword evidence="1" id="KW-0808">Transferase</keyword>
<dbReference type="Gene3D" id="3.40.50.150">
    <property type="entry name" value="Vaccinia Virus protein VP39"/>
    <property type="match status" value="1"/>
</dbReference>
<accession>A0A6L5XH50</accession>
<dbReference type="GO" id="GO:0032259">
    <property type="term" value="P:methylation"/>
    <property type="evidence" value="ECO:0007669"/>
    <property type="project" value="UniProtKB-KW"/>
</dbReference>
<evidence type="ECO:0000313" key="1">
    <source>
        <dbReference type="EMBL" id="MSS26520.1"/>
    </source>
</evidence>
<evidence type="ECO:0000313" key="2">
    <source>
        <dbReference type="Proteomes" id="UP000477488"/>
    </source>
</evidence>
<keyword evidence="1" id="KW-0489">Methyltransferase</keyword>
<dbReference type="Pfam" id="PF10294">
    <property type="entry name" value="Methyltransf_16"/>
    <property type="match status" value="1"/>
</dbReference>
<proteinExistence type="predicted"/>
<dbReference type="SUPFAM" id="SSF53335">
    <property type="entry name" value="S-adenosyl-L-methionine-dependent methyltransferases"/>
    <property type="match status" value="1"/>
</dbReference>
<dbReference type="PANTHER" id="PTHR14614">
    <property type="entry name" value="HEPATOCELLULAR CARCINOMA-ASSOCIATED ANTIGEN"/>
    <property type="match status" value="1"/>
</dbReference>
<dbReference type="CDD" id="cd02440">
    <property type="entry name" value="AdoMet_MTases"/>
    <property type="match status" value="1"/>
</dbReference>
<protein>
    <submittedName>
        <fullName evidence="1">Methyltransferase domain-containing protein</fullName>
    </submittedName>
</protein>
<dbReference type="Proteomes" id="UP000477488">
    <property type="component" value="Unassembled WGS sequence"/>
</dbReference>
<comment type="caution">
    <text evidence="1">The sequence shown here is derived from an EMBL/GenBank/DDBJ whole genome shotgun (WGS) entry which is preliminary data.</text>
</comment>
<organism evidence="1 2">
    <name type="scientific">Desulfovibrio porci</name>
    <dbReference type="NCBI Taxonomy" id="2605782"/>
    <lineage>
        <taxon>Bacteria</taxon>
        <taxon>Pseudomonadati</taxon>
        <taxon>Thermodesulfobacteriota</taxon>
        <taxon>Desulfovibrionia</taxon>
        <taxon>Desulfovibrionales</taxon>
        <taxon>Desulfovibrionaceae</taxon>
        <taxon>Desulfovibrio</taxon>
    </lineage>
</organism>